<gene>
    <name evidence="3" type="ORF">ACFQSB_12245</name>
</gene>
<feature type="chain" id="PRO_5046557821" evidence="2">
    <location>
        <begin position="23"/>
        <end position="129"/>
    </location>
</feature>
<evidence type="ECO:0000256" key="2">
    <source>
        <dbReference type="SAM" id="SignalP"/>
    </source>
</evidence>
<dbReference type="EMBL" id="JBHTCG010000006">
    <property type="protein sequence ID" value="MFC7382981.1"/>
    <property type="molecule type" value="Genomic_DNA"/>
</dbReference>
<dbReference type="Proteomes" id="UP001596496">
    <property type="component" value="Unassembled WGS sequence"/>
</dbReference>
<evidence type="ECO:0000313" key="3">
    <source>
        <dbReference type="EMBL" id="MFC7382981.1"/>
    </source>
</evidence>
<accession>A0ABW2P742</accession>
<feature type="region of interest" description="Disordered" evidence="1">
    <location>
        <begin position="53"/>
        <end position="129"/>
    </location>
</feature>
<organism evidence="3 4">
    <name type="scientific">Sphaerisporangium rhizosphaerae</name>
    <dbReference type="NCBI Taxonomy" id="2269375"/>
    <lineage>
        <taxon>Bacteria</taxon>
        <taxon>Bacillati</taxon>
        <taxon>Actinomycetota</taxon>
        <taxon>Actinomycetes</taxon>
        <taxon>Streptosporangiales</taxon>
        <taxon>Streptosporangiaceae</taxon>
        <taxon>Sphaerisporangium</taxon>
    </lineage>
</organism>
<dbReference type="RefSeq" id="WP_380826356.1">
    <property type="nucleotide sequence ID" value="NZ_JBHTCG010000006.1"/>
</dbReference>
<evidence type="ECO:0000313" key="4">
    <source>
        <dbReference type="Proteomes" id="UP001596496"/>
    </source>
</evidence>
<name>A0ABW2P742_9ACTN</name>
<reference evidence="4" key="1">
    <citation type="journal article" date="2019" name="Int. J. Syst. Evol. Microbiol.">
        <title>The Global Catalogue of Microorganisms (GCM) 10K type strain sequencing project: providing services to taxonomists for standard genome sequencing and annotation.</title>
        <authorList>
            <consortium name="The Broad Institute Genomics Platform"/>
            <consortium name="The Broad Institute Genome Sequencing Center for Infectious Disease"/>
            <person name="Wu L."/>
            <person name="Ma J."/>
        </authorList>
    </citation>
    <scope>NUCLEOTIDE SEQUENCE [LARGE SCALE GENOMIC DNA]</scope>
    <source>
        <strain evidence="4">CECT 7649</strain>
    </source>
</reference>
<feature type="signal peptide" evidence="2">
    <location>
        <begin position="1"/>
        <end position="22"/>
    </location>
</feature>
<sequence length="129" mass="12964">MRSRLPAILLLLSAFLLGPAPAGTASTTTAPPAGTASTTVASVTAADIAEAAAAGWDSPAVRAGQDAAPPRLHPTRQMPAPPLWLAMPPSSGQRGPDARRITTITGHPGAAPQPAGRRAPARAPPSMTR</sequence>
<feature type="compositionally biased region" description="Low complexity" evidence="1">
    <location>
        <begin position="108"/>
        <end position="118"/>
    </location>
</feature>
<comment type="caution">
    <text evidence="3">The sequence shown here is derived from an EMBL/GenBank/DDBJ whole genome shotgun (WGS) entry which is preliminary data.</text>
</comment>
<keyword evidence="2" id="KW-0732">Signal</keyword>
<protein>
    <submittedName>
        <fullName evidence="3">Uncharacterized protein</fullName>
    </submittedName>
</protein>
<evidence type="ECO:0000256" key="1">
    <source>
        <dbReference type="SAM" id="MobiDB-lite"/>
    </source>
</evidence>
<keyword evidence="4" id="KW-1185">Reference proteome</keyword>
<proteinExistence type="predicted"/>